<dbReference type="PANTHER" id="PTHR33670:SF1">
    <property type="entry name" value="OS09G0416300 PROTEIN"/>
    <property type="match status" value="1"/>
</dbReference>
<keyword evidence="3" id="KW-1185">Reference proteome</keyword>
<dbReference type="Proteomes" id="UP000238479">
    <property type="component" value="Chromosome 4"/>
</dbReference>
<evidence type="ECO:0000313" key="2">
    <source>
        <dbReference type="EMBL" id="PRQ39007.1"/>
    </source>
</evidence>
<evidence type="ECO:0000256" key="1">
    <source>
        <dbReference type="SAM" id="MobiDB-lite"/>
    </source>
</evidence>
<sequence length="168" mass="18532">MGTEILRPQDCLVERIRVSPVKSNYYGNPIPIHVASNVRSRKPAVRAEQRRPEPAAAVSRRSGRSSSDDLKAEKVTILRRGEPLSRLKKAASDGRLESLGPGPTVVPKEVNIVDLRAPATDMYAGSAFSMSPEPSSLPLPSFSRKKKQASRSFDDSATRDLRRLLRLE</sequence>
<protein>
    <submittedName>
        <fullName evidence="2">Uncharacterized protein</fullName>
    </submittedName>
</protein>
<proteinExistence type="predicted"/>
<dbReference type="EMBL" id="PDCK01000042">
    <property type="protein sequence ID" value="PRQ39007.1"/>
    <property type="molecule type" value="Genomic_DNA"/>
</dbReference>
<dbReference type="OMA" id="YNNHVAA"/>
<dbReference type="GO" id="GO:0016071">
    <property type="term" value="P:mRNA metabolic process"/>
    <property type="evidence" value="ECO:0007669"/>
    <property type="project" value="UniProtKB-ARBA"/>
</dbReference>
<feature type="compositionally biased region" description="Basic and acidic residues" evidence="1">
    <location>
        <begin position="66"/>
        <end position="96"/>
    </location>
</feature>
<dbReference type="STRING" id="74649.A0A2P6QXT2"/>
<name>A0A2P6QXT2_ROSCH</name>
<dbReference type="Gramene" id="PRQ39007">
    <property type="protein sequence ID" value="PRQ39007"/>
    <property type="gene ID" value="RchiOBHm_Chr4g0420321"/>
</dbReference>
<accession>A0A2P6QXT2</accession>
<feature type="compositionally biased region" description="Low complexity" evidence="1">
    <location>
        <begin position="128"/>
        <end position="142"/>
    </location>
</feature>
<reference evidence="2 3" key="1">
    <citation type="journal article" date="2018" name="Nat. Genet.">
        <title>The Rosa genome provides new insights in the design of modern roses.</title>
        <authorList>
            <person name="Bendahmane M."/>
        </authorList>
    </citation>
    <scope>NUCLEOTIDE SEQUENCE [LARGE SCALE GENOMIC DNA]</scope>
    <source>
        <strain evidence="3">cv. Old Blush</strain>
    </source>
</reference>
<dbReference type="OrthoDB" id="770116at2759"/>
<dbReference type="AlphaFoldDB" id="A0A2P6QXT2"/>
<evidence type="ECO:0000313" key="3">
    <source>
        <dbReference type="Proteomes" id="UP000238479"/>
    </source>
</evidence>
<dbReference type="PANTHER" id="PTHR33670">
    <property type="entry name" value="SPLICING FACTOR, PROLINE- AND GLUTAMINE-RICH-LIKE"/>
    <property type="match status" value="1"/>
</dbReference>
<dbReference type="InterPro" id="IPR028322">
    <property type="entry name" value="PNRC-like_rgn"/>
</dbReference>
<organism evidence="2 3">
    <name type="scientific">Rosa chinensis</name>
    <name type="common">China rose</name>
    <dbReference type="NCBI Taxonomy" id="74649"/>
    <lineage>
        <taxon>Eukaryota</taxon>
        <taxon>Viridiplantae</taxon>
        <taxon>Streptophyta</taxon>
        <taxon>Embryophyta</taxon>
        <taxon>Tracheophyta</taxon>
        <taxon>Spermatophyta</taxon>
        <taxon>Magnoliopsida</taxon>
        <taxon>eudicotyledons</taxon>
        <taxon>Gunneridae</taxon>
        <taxon>Pentapetalae</taxon>
        <taxon>rosids</taxon>
        <taxon>fabids</taxon>
        <taxon>Rosales</taxon>
        <taxon>Rosaceae</taxon>
        <taxon>Rosoideae</taxon>
        <taxon>Rosoideae incertae sedis</taxon>
        <taxon>Rosa</taxon>
    </lineage>
</organism>
<gene>
    <name evidence="2" type="ORF">RchiOBHm_Chr4g0420321</name>
</gene>
<feature type="region of interest" description="Disordered" evidence="1">
    <location>
        <begin position="125"/>
        <end position="156"/>
    </location>
</feature>
<comment type="caution">
    <text evidence="2">The sequence shown here is derived from an EMBL/GenBank/DDBJ whole genome shotgun (WGS) entry which is preliminary data.</text>
</comment>
<dbReference type="Pfam" id="PF15365">
    <property type="entry name" value="PNRC"/>
    <property type="match status" value="1"/>
</dbReference>
<feature type="region of interest" description="Disordered" evidence="1">
    <location>
        <begin position="39"/>
        <end position="103"/>
    </location>
</feature>